<comment type="caution">
    <text evidence="3">The sequence shown here is derived from an EMBL/GenBank/DDBJ whole genome shotgun (WGS) entry which is preliminary data.</text>
</comment>
<name>A0A4Q2RBX5_9HYPH</name>
<sequence length="408" mass="44299">MDLAYPTTPFGRRSMTLASVASQAAARACPEGRAAHKWKVFRWATEARDALGVSDRALSILNALLTFLPDTTMTTGPELIVFASNEQLSSRAHGMSESTLRRHVQALVVAGLVIRRDSPNGKRFARRGRAGEVEQAYGFDLTPLVSRTDELERLAAEAQRGRRDAALARERVTILRRDISKMLAVGIGSAVVGDWASLQIEFSRLSFRLPRNPAHDMVRRLAADLLCLASRVGKLLETHVEAEIQTGNATQCDAHLQRSNSDTIILIEPPLEKGGGTVDESDPPKRPPSKLPLATILEACPDISFYSRHGISGWPDFLAAAETVRGALGVSPSAWDDARSAMGNVDAAITIATLLQRSEDIKSPGGYLRSLTEKSRAGRYSIGPVVMSLMQRQMRAKGAQGRRSAEPA</sequence>
<dbReference type="Pfam" id="PF03428">
    <property type="entry name" value="RP-C"/>
    <property type="match status" value="1"/>
</dbReference>
<dbReference type="EMBL" id="QYBC01000010">
    <property type="protein sequence ID" value="RYB04416.1"/>
    <property type="molecule type" value="Genomic_DNA"/>
</dbReference>
<organism evidence="3 4">
    <name type="scientific">Lichenibacterium ramalinae</name>
    <dbReference type="NCBI Taxonomy" id="2316527"/>
    <lineage>
        <taxon>Bacteria</taxon>
        <taxon>Pseudomonadati</taxon>
        <taxon>Pseudomonadota</taxon>
        <taxon>Alphaproteobacteria</taxon>
        <taxon>Hyphomicrobiales</taxon>
        <taxon>Lichenihabitantaceae</taxon>
        <taxon>Lichenibacterium</taxon>
    </lineage>
</organism>
<feature type="domain" description="Plasmid replication protein C N-terminal" evidence="1">
    <location>
        <begin position="13"/>
        <end position="185"/>
    </location>
</feature>
<dbReference type="NCBIfam" id="NF010396">
    <property type="entry name" value="PRK13824.1"/>
    <property type="match status" value="1"/>
</dbReference>
<gene>
    <name evidence="3" type="ORF">D3272_13310</name>
</gene>
<protein>
    <submittedName>
        <fullName evidence="3">Replication initiation protein RepC</fullName>
    </submittedName>
</protein>
<accession>A0A4Q2RBX5</accession>
<reference evidence="3 4" key="1">
    <citation type="submission" date="2018-09" db="EMBL/GenBank/DDBJ databases">
        <authorList>
            <person name="Grouzdev D.S."/>
            <person name="Krutkina M.S."/>
        </authorList>
    </citation>
    <scope>NUCLEOTIDE SEQUENCE [LARGE SCALE GENOMIC DNA]</scope>
    <source>
        <strain evidence="3 4">RmlP001</strain>
    </source>
</reference>
<feature type="domain" description="Plasmid replication protein C C-terminal" evidence="2">
    <location>
        <begin position="292"/>
        <end position="391"/>
    </location>
</feature>
<evidence type="ECO:0000313" key="4">
    <source>
        <dbReference type="Proteomes" id="UP000289411"/>
    </source>
</evidence>
<evidence type="ECO:0000259" key="1">
    <source>
        <dbReference type="Pfam" id="PF03428"/>
    </source>
</evidence>
<dbReference type="InterPro" id="IPR021760">
    <property type="entry name" value="RepC_C"/>
</dbReference>
<proteinExistence type="predicted"/>
<dbReference type="Proteomes" id="UP000289411">
    <property type="component" value="Unassembled WGS sequence"/>
</dbReference>
<dbReference type="RefSeq" id="WP_129219689.1">
    <property type="nucleotide sequence ID" value="NZ_QYBC01000010.1"/>
</dbReference>
<dbReference type="OrthoDB" id="7488837at2"/>
<dbReference type="NCBIfam" id="NF040974">
    <property type="entry name" value="RepABC_RepC"/>
    <property type="match status" value="1"/>
</dbReference>
<dbReference type="AlphaFoldDB" id="A0A4Q2RBX5"/>
<dbReference type="InterPro" id="IPR047611">
    <property type="entry name" value="RepABC_RepC"/>
</dbReference>
<keyword evidence="4" id="KW-1185">Reference proteome</keyword>
<dbReference type="InterPro" id="IPR005090">
    <property type="entry name" value="RepC_N"/>
</dbReference>
<evidence type="ECO:0000313" key="3">
    <source>
        <dbReference type="EMBL" id="RYB04416.1"/>
    </source>
</evidence>
<evidence type="ECO:0000259" key="2">
    <source>
        <dbReference type="Pfam" id="PF11800"/>
    </source>
</evidence>
<reference evidence="3 4" key="2">
    <citation type="submission" date="2019-02" db="EMBL/GenBank/DDBJ databases">
        <title>'Lichenibacterium ramalinii' gen. nov. sp. nov., 'Lichenibacterium minor' gen. nov. sp. nov.</title>
        <authorList>
            <person name="Pankratov T."/>
        </authorList>
    </citation>
    <scope>NUCLEOTIDE SEQUENCE [LARGE SCALE GENOMIC DNA]</scope>
    <source>
        <strain evidence="3 4">RmlP001</strain>
    </source>
</reference>
<dbReference type="Pfam" id="PF11800">
    <property type="entry name" value="RP-C_C"/>
    <property type="match status" value="1"/>
</dbReference>